<dbReference type="AlphaFoldDB" id="A0A9P6LXQ1"/>
<feature type="compositionally biased region" description="Polar residues" evidence="1">
    <location>
        <begin position="101"/>
        <end position="112"/>
    </location>
</feature>
<name>A0A9P6LXQ1_MORAP</name>
<feature type="non-terminal residue" evidence="3">
    <location>
        <position position="580"/>
    </location>
</feature>
<reference evidence="3" key="1">
    <citation type="journal article" date="2020" name="Fungal Divers.">
        <title>Resolving the Mortierellaceae phylogeny through synthesis of multi-gene phylogenetics and phylogenomics.</title>
        <authorList>
            <person name="Vandepol N."/>
            <person name="Liber J."/>
            <person name="Desiro A."/>
            <person name="Na H."/>
            <person name="Kennedy M."/>
            <person name="Barry K."/>
            <person name="Grigoriev I.V."/>
            <person name="Miller A.N."/>
            <person name="O'Donnell K."/>
            <person name="Stajich J.E."/>
            <person name="Bonito G."/>
        </authorList>
    </citation>
    <scope>NUCLEOTIDE SEQUENCE</scope>
    <source>
        <strain evidence="3">CK1249</strain>
    </source>
</reference>
<feature type="domain" description="Arm-like repeat" evidence="2">
    <location>
        <begin position="183"/>
        <end position="529"/>
    </location>
</feature>
<protein>
    <recommendedName>
        <fullName evidence="2">Arm-like repeat domain-containing protein</fullName>
    </recommendedName>
</protein>
<evidence type="ECO:0000256" key="1">
    <source>
        <dbReference type="SAM" id="MobiDB-lite"/>
    </source>
</evidence>
<gene>
    <name evidence="3" type="ORF">BGZ70_000694</name>
</gene>
<dbReference type="InterPro" id="IPR056251">
    <property type="entry name" value="Arm_rpt_dom"/>
</dbReference>
<dbReference type="OrthoDB" id="2435592at2759"/>
<feature type="region of interest" description="Disordered" evidence="1">
    <location>
        <begin position="101"/>
        <end position="132"/>
    </location>
</feature>
<dbReference type="SUPFAM" id="SSF48371">
    <property type="entry name" value="ARM repeat"/>
    <property type="match status" value="1"/>
</dbReference>
<keyword evidence="4" id="KW-1185">Reference proteome</keyword>
<evidence type="ECO:0000313" key="3">
    <source>
        <dbReference type="EMBL" id="KAF9952210.1"/>
    </source>
</evidence>
<dbReference type="Proteomes" id="UP000738359">
    <property type="component" value="Unassembled WGS sequence"/>
</dbReference>
<feature type="compositionally biased region" description="Polar residues" evidence="1">
    <location>
        <begin position="46"/>
        <end position="64"/>
    </location>
</feature>
<evidence type="ECO:0000259" key="2">
    <source>
        <dbReference type="Pfam" id="PF23948"/>
    </source>
</evidence>
<comment type="caution">
    <text evidence="3">The sequence shown here is derived from an EMBL/GenBank/DDBJ whole genome shotgun (WGS) entry which is preliminary data.</text>
</comment>
<dbReference type="EMBL" id="JAAAHY010001141">
    <property type="protein sequence ID" value="KAF9952210.1"/>
    <property type="molecule type" value="Genomic_DNA"/>
</dbReference>
<dbReference type="Pfam" id="PF23948">
    <property type="entry name" value="ARM_5"/>
    <property type="match status" value="1"/>
</dbReference>
<accession>A0A9P6LXQ1</accession>
<evidence type="ECO:0000313" key="4">
    <source>
        <dbReference type="Proteomes" id="UP000738359"/>
    </source>
</evidence>
<dbReference type="InterPro" id="IPR016024">
    <property type="entry name" value="ARM-type_fold"/>
</dbReference>
<sequence>MNQHPLDQLDPQAAGSDSAKSTVRRRKRDLPRLIILYFKNKAKGQSLHSRSASQQSTRPVSVVSQGEDLPVASGSNQPLPSRDRQSFNPSDVKLALTSEIQAVSSSDNQRAPSSVEEVKRLPSPPSNGQPISTQSVNDIFAQNVPKPVNKTELPRLQQRIETGKESIDVLQQPALDKTELTWLEETKKDPLEQDRLRCLPSWMVEQFVADINKNSTKVAEIVSLGPVLQKEPYRKLLSSFIQEFSETRILDVNILQGLVQLVQATSPGYLLSDDLVKILGIVRLHLEGTHQQSTEYSYHLTLAVSRVLDVMADHKVQDLDRVLDHAPLSAVLSGLKDSTDPYLMYQACYAFQALRYVPDDETALHALLRHSFDVVNGVVKVTAVFKLDLTSVLDGLASLVTTGVTVYDGVCSLIESGRAVLDRRSKDLKSGQKRLWYPAVKAAYAFSQAGQLKDLKRLIFEAPCRRDPLFQWGICQLLGEIAMDPLWTSTIRQQSVSLLGHLYQHSQDWGHDESVRTWMVAIIFKLGASSDNVVNKTASTLIQDLKHDQTAIVQLYYPLSARLSIPESSPVLATMLDIPY</sequence>
<proteinExistence type="predicted"/>
<organism evidence="3 4">
    <name type="scientific">Mortierella alpina</name>
    <name type="common">Oleaginous fungus</name>
    <name type="synonym">Mortierella renispora</name>
    <dbReference type="NCBI Taxonomy" id="64518"/>
    <lineage>
        <taxon>Eukaryota</taxon>
        <taxon>Fungi</taxon>
        <taxon>Fungi incertae sedis</taxon>
        <taxon>Mucoromycota</taxon>
        <taxon>Mortierellomycotina</taxon>
        <taxon>Mortierellomycetes</taxon>
        <taxon>Mortierellales</taxon>
        <taxon>Mortierellaceae</taxon>
        <taxon>Mortierella</taxon>
    </lineage>
</organism>
<feature type="region of interest" description="Disordered" evidence="1">
    <location>
        <begin position="1"/>
        <end position="26"/>
    </location>
</feature>
<feature type="region of interest" description="Disordered" evidence="1">
    <location>
        <begin position="44"/>
        <end position="88"/>
    </location>
</feature>